<evidence type="ECO:0000313" key="2">
    <source>
        <dbReference type="Proteomes" id="UP001152876"/>
    </source>
</evidence>
<proteinExistence type="predicted"/>
<gene>
    <name evidence="1" type="ORF">H010_08681</name>
</gene>
<protein>
    <submittedName>
        <fullName evidence="1">Uncharacterized protein</fullName>
    </submittedName>
</protein>
<comment type="caution">
    <text evidence="1">The sequence shown here is derived from an EMBL/GenBank/DDBJ whole genome shotgun (WGS) entry which is preliminary data.</text>
</comment>
<evidence type="ECO:0000313" key="1">
    <source>
        <dbReference type="EMBL" id="MDG5975320.1"/>
    </source>
</evidence>
<keyword evidence="2" id="KW-1185">Reference proteome</keyword>
<organism evidence="1 2">
    <name type="scientific">Hydrogenophaga taeniospiralis CCUG 15921</name>
    <dbReference type="NCBI Taxonomy" id="1281780"/>
    <lineage>
        <taxon>Bacteria</taxon>
        <taxon>Pseudomonadati</taxon>
        <taxon>Pseudomonadota</taxon>
        <taxon>Betaproteobacteria</taxon>
        <taxon>Burkholderiales</taxon>
        <taxon>Comamonadaceae</taxon>
        <taxon>Hydrogenophaga</taxon>
    </lineage>
</organism>
<dbReference type="RefSeq" id="WP_068167594.1">
    <property type="nucleotide sequence ID" value="NZ_AOGK01000006.1"/>
</dbReference>
<dbReference type="AlphaFoldDB" id="A0A9X4S8E6"/>
<dbReference type="Proteomes" id="UP001152876">
    <property type="component" value="Unassembled WGS sequence"/>
</dbReference>
<sequence>MNTEHLHQTLSPQAYAVLQDGLRAQAERQRRAEQRTFGAGVWHRIRRAAAPVQTPTAPFSACAAGPKA</sequence>
<accession>A0A9X4S8E6</accession>
<dbReference type="EMBL" id="AOGK01000006">
    <property type="protein sequence ID" value="MDG5975320.1"/>
    <property type="molecule type" value="Genomic_DNA"/>
</dbReference>
<reference evidence="1" key="1">
    <citation type="submission" date="2013-01" db="EMBL/GenBank/DDBJ databases">
        <title>Genome draft of Hydrogenophaga taeniospiralis 2K1.</title>
        <authorList>
            <person name="Gomila M."/>
            <person name="Lalucat J."/>
        </authorList>
    </citation>
    <scope>NUCLEOTIDE SEQUENCE</scope>
    <source>
        <strain evidence="1">CCUG 15921</strain>
    </source>
</reference>
<name>A0A9X4S8E6_9BURK</name>